<proteinExistence type="predicted"/>
<evidence type="ECO:0000313" key="2">
    <source>
        <dbReference type="Proteomes" id="UP000530928"/>
    </source>
</evidence>
<dbReference type="Proteomes" id="UP000530928">
    <property type="component" value="Unassembled WGS sequence"/>
</dbReference>
<dbReference type="Pfam" id="PF19505">
    <property type="entry name" value="DUF6039"/>
    <property type="match status" value="1"/>
</dbReference>
<keyword evidence="2" id="KW-1185">Reference proteome</keyword>
<dbReference type="InterPro" id="IPR046102">
    <property type="entry name" value="DUF6039"/>
</dbReference>
<protein>
    <submittedName>
        <fullName evidence="1">Uncharacterized protein</fullName>
    </submittedName>
</protein>
<comment type="caution">
    <text evidence="1">The sequence shown here is derived from an EMBL/GenBank/DDBJ whole genome shotgun (WGS) entry which is preliminary data.</text>
</comment>
<gene>
    <name evidence="1" type="ORF">HNR30_006803</name>
</gene>
<evidence type="ECO:0000313" key="1">
    <source>
        <dbReference type="EMBL" id="MBA2895417.1"/>
    </source>
</evidence>
<sequence>MTQPNIVIPPAEQQTSVEAGDLLNSSTAGVIVERTAQVRNGFHAEGRKFARMMAEFVNVKQVGVASVFVYEETFGIKDKLHWLIHLSSLEAYEAMVHMGTSDQEYRGNVSSEQVSQDKGGGGWDKIFVDGSMQETVLMPQFWGMYGTKVDGEREKQTSVYQQQGPLTGLPGAREQVPLPVEQLVHSGNCGLLLHRTAQLEYDFRSEGRTFAREAAESINENLPGEATVFVYEEAFGAADRIHWLIHMKSLTTYYKVLALHVKDERIRDLYFQERIAPERGGGTWARMFVPGSMVDVALTPHHWGMYAT</sequence>
<dbReference type="AlphaFoldDB" id="A0A7W0HTX6"/>
<reference evidence="1 2" key="1">
    <citation type="submission" date="2020-07" db="EMBL/GenBank/DDBJ databases">
        <title>Genomic Encyclopedia of Type Strains, Phase IV (KMG-IV): sequencing the most valuable type-strain genomes for metagenomic binning, comparative biology and taxonomic classification.</title>
        <authorList>
            <person name="Goeker M."/>
        </authorList>
    </citation>
    <scope>NUCLEOTIDE SEQUENCE [LARGE SCALE GENOMIC DNA]</scope>
    <source>
        <strain evidence="1 2">DSM 45533</strain>
    </source>
</reference>
<dbReference type="EMBL" id="JACDUR010000007">
    <property type="protein sequence ID" value="MBA2895417.1"/>
    <property type="molecule type" value="Genomic_DNA"/>
</dbReference>
<name>A0A7W0HTX6_9ACTN</name>
<dbReference type="RefSeq" id="WP_181614174.1">
    <property type="nucleotide sequence ID" value="NZ_BAABAM010000009.1"/>
</dbReference>
<organism evidence="1 2">
    <name type="scientific">Nonomuraea soli</name>
    <dbReference type="NCBI Taxonomy" id="1032476"/>
    <lineage>
        <taxon>Bacteria</taxon>
        <taxon>Bacillati</taxon>
        <taxon>Actinomycetota</taxon>
        <taxon>Actinomycetes</taxon>
        <taxon>Streptosporangiales</taxon>
        <taxon>Streptosporangiaceae</taxon>
        <taxon>Nonomuraea</taxon>
    </lineage>
</organism>
<accession>A0A7W0HTX6</accession>